<dbReference type="EMBL" id="OENF01000010">
    <property type="protein sequence ID" value="SOS74178.1"/>
    <property type="molecule type" value="Genomic_DNA"/>
</dbReference>
<keyword evidence="3" id="KW-0560">Oxidoreductase</keyword>
<dbReference type="Gene3D" id="3.10.180.50">
    <property type="match status" value="1"/>
</dbReference>
<keyword evidence="8" id="KW-0032">Aminotransferase</keyword>
<reference evidence="9" key="1">
    <citation type="submission" date="2017-11" db="EMBL/GenBank/DDBJ databases">
        <authorList>
            <person name="Duchaud E."/>
        </authorList>
    </citation>
    <scope>NUCLEOTIDE SEQUENCE [LARGE SCALE GENOMIC DNA]</scope>
    <source>
        <strain evidence="9">Tenacibaculum sp. TNO020</strain>
    </source>
</reference>
<accession>A0A2H1YFC6</accession>
<evidence type="ECO:0000256" key="3">
    <source>
        <dbReference type="ARBA" id="ARBA00023002"/>
    </source>
</evidence>
<organism evidence="8 9">
    <name type="scientific">Tenacibaculum piscium</name>
    <dbReference type="NCBI Taxonomy" id="1458515"/>
    <lineage>
        <taxon>Bacteria</taxon>
        <taxon>Pseudomonadati</taxon>
        <taxon>Bacteroidota</taxon>
        <taxon>Flavobacteriia</taxon>
        <taxon>Flavobacteriales</taxon>
        <taxon>Flavobacteriaceae</taxon>
        <taxon>Tenacibaculum</taxon>
    </lineage>
</organism>
<protein>
    <recommendedName>
        <fullName evidence="6">2-oxoadipate dioxygenase/decarboxylase</fullName>
        <ecNumber evidence="6">1.13.11.93</ecNumber>
    </recommendedName>
    <alternativeName>
        <fullName evidence="7">2-hydroxyglutarate synthase</fullName>
    </alternativeName>
</protein>
<dbReference type="AlphaFoldDB" id="A0A2H1YFC6"/>
<dbReference type="RefSeq" id="WP_101916678.1">
    <property type="nucleotide sequence ID" value="NZ_OENF01000010.1"/>
</dbReference>
<evidence type="ECO:0000256" key="6">
    <source>
        <dbReference type="ARBA" id="ARBA00035023"/>
    </source>
</evidence>
<evidence type="ECO:0000256" key="4">
    <source>
        <dbReference type="ARBA" id="ARBA00023004"/>
    </source>
</evidence>
<dbReference type="Pfam" id="PF07063">
    <property type="entry name" value="HGLS"/>
    <property type="match status" value="1"/>
</dbReference>
<evidence type="ECO:0000256" key="2">
    <source>
        <dbReference type="ARBA" id="ARBA00022964"/>
    </source>
</evidence>
<evidence type="ECO:0000313" key="9">
    <source>
        <dbReference type="Proteomes" id="UP000234211"/>
    </source>
</evidence>
<gene>
    <name evidence="8" type="ORF">TNO020_180209</name>
</gene>
<evidence type="ECO:0000256" key="7">
    <source>
        <dbReference type="ARBA" id="ARBA00035045"/>
    </source>
</evidence>
<dbReference type="GO" id="GO:0008483">
    <property type="term" value="F:transaminase activity"/>
    <property type="evidence" value="ECO:0007669"/>
    <property type="project" value="UniProtKB-KW"/>
</dbReference>
<dbReference type="EC" id="1.13.11.93" evidence="6"/>
<proteinExistence type="inferred from homology"/>
<keyword evidence="2" id="KW-0223">Dioxygenase</keyword>
<dbReference type="SMART" id="SM01150">
    <property type="entry name" value="DUF1338"/>
    <property type="match status" value="1"/>
</dbReference>
<comment type="cofactor">
    <cofactor evidence="1">
        <name>Fe(2+)</name>
        <dbReference type="ChEBI" id="CHEBI:29033"/>
    </cofactor>
</comment>
<comment type="similarity">
    <text evidence="5">Belongs to the 2-oxoadipate dioxygenase/decarboxylase family.</text>
</comment>
<dbReference type="PANTHER" id="PTHR31136">
    <property type="entry name" value="DUF1338 DOMAIN-CONTAINING PROTEIN"/>
    <property type="match status" value="1"/>
</dbReference>
<keyword evidence="9" id="KW-1185">Reference proteome</keyword>
<evidence type="ECO:0000256" key="1">
    <source>
        <dbReference type="ARBA" id="ARBA00001954"/>
    </source>
</evidence>
<evidence type="ECO:0000313" key="8">
    <source>
        <dbReference type="EMBL" id="SOS74178.1"/>
    </source>
</evidence>
<keyword evidence="8" id="KW-0808">Transferase</keyword>
<sequence length="271" mass="31131">MTAVQIFDKLWKEYTERTPSAQKIKNLLTEKGNTVYNDHIAIRTFDDERVNIEVLAAPFLEAGYQECGDYIFEAKKLYAKHYEHTTDKNAPRVFISQLKIKEFSAELQATVKRLIDGLSEEDLNPAELVFKGRLWEQPSLEVYEKLQAETEYAAWLYVNGFCSNHFTVDVNKLDTFKSLEEVNEFLKEKGFKMNTSGGEIKGTPAVFLEQSSILADRIPVVFKQNKTEVTKEITSCYYEFAFRHAMENGKLYSGFIAGSADKIFESTDMKL</sequence>
<dbReference type="GO" id="GO:0051213">
    <property type="term" value="F:dioxygenase activity"/>
    <property type="evidence" value="ECO:0007669"/>
    <property type="project" value="UniProtKB-KW"/>
</dbReference>
<dbReference type="OrthoDB" id="506370at2"/>
<dbReference type="InterPro" id="IPR009770">
    <property type="entry name" value="HGLS"/>
</dbReference>
<dbReference type="Proteomes" id="UP000234211">
    <property type="component" value="Unassembled WGS sequence"/>
</dbReference>
<dbReference type="PANTHER" id="PTHR31136:SF5">
    <property type="entry name" value="2-OXOADIPATE DIOXYGENASE_DECARBOXYLASE, CHLOROPLASTIC"/>
    <property type="match status" value="1"/>
</dbReference>
<dbReference type="CDD" id="cd16350">
    <property type="entry name" value="VOC_like"/>
    <property type="match status" value="1"/>
</dbReference>
<keyword evidence="4" id="KW-0408">Iron</keyword>
<name>A0A2H1YFC6_9FLAO</name>
<evidence type="ECO:0000256" key="5">
    <source>
        <dbReference type="ARBA" id="ARBA00035013"/>
    </source>
</evidence>